<feature type="compositionally biased region" description="Acidic residues" evidence="1">
    <location>
        <begin position="353"/>
        <end position="367"/>
    </location>
</feature>
<feature type="domain" description="DUF6590" evidence="2">
    <location>
        <begin position="199"/>
        <end position="331"/>
    </location>
</feature>
<dbReference type="Proteomes" id="UP000433883">
    <property type="component" value="Unassembled WGS sequence"/>
</dbReference>
<accession>A0A8H3YJL5</accession>
<gene>
    <name evidence="3" type="ORF">BLS_000816</name>
    <name evidence="4" type="ORF">EG327_000070</name>
</gene>
<sequence length="421" mass="47602">MATPQPGWVWDGSRKDYCYWVAAERCWQYQSGIKLYTADDATPRAQAVQPTVSSQVGYGHSQPATNIGTSPVNDTNYTLENAFSGMNIGGQEQQPSQYTSHSQPVQIPKTALGGWGYNSDFVQRNFEAYPQVPYQNITQEGLLQYNMYASMKVKETPEPEERLDPRYKIQKRSRGFFTVGKVSSQAAKSKKSALRFDKVFLILWPELAGDGARDDRTLATIAYGEKAFTKIRWPIQTYQGQGVAKSKTVKNNHAIIFTGKKAPMPNAAEIPDGSDRYELGMRDAIRVKQKNHQEKMEIMSRLNYRKIYTVEHNVKVREFGQVHKDHEERLVSNFYEAWGFAPRNASSAAEAASVEDEDEDDEEEEQEPSGKAFQAEAVQGAAVEDEEEEDMQQAGIDAQRRRDRRASEHTRSSGKGKGRRK</sequence>
<evidence type="ECO:0000256" key="1">
    <source>
        <dbReference type="SAM" id="MobiDB-lite"/>
    </source>
</evidence>
<evidence type="ECO:0000313" key="3">
    <source>
        <dbReference type="EMBL" id="KAE9962108.1"/>
    </source>
</evidence>
<reference evidence="3 5" key="1">
    <citation type="submission" date="2019-11" db="EMBL/GenBank/DDBJ databases">
        <title>Venturia inaequalis Genome Resource.</title>
        <authorList>
            <person name="Lichtner F.J."/>
        </authorList>
    </citation>
    <scope>NUCLEOTIDE SEQUENCE [LARGE SCALE GENOMIC DNA]</scope>
    <source>
        <strain evidence="3">Bline_iso_100314</strain>
        <strain evidence="4 6">DMI_063113</strain>
    </source>
</reference>
<comment type="caution">
    <text evidence="3">The sequence shown here is derived from an EMBL/GenBank/DDBJ whole genome shotgun (WGS) entry which is preliminary data.</text>
</comment>
<dbReference type="EMBL" id="WNWR01000001">
    <property type="protein sequence ID" value="KAE9994856.1"/>
    <property type="molecule type" value="Genomic_DNA"/>
</dbReference>
<evidence type="ECO:0000259" key="2">
    <source>
        <dbReference type="Pfam" id="PF20233"/>
    </source>
</evidence>
<keyword evidence="6" id="KW-1185">Reference proteome</keyword>
<dbReference type="InterPro" id="IPR046497">
    <property type="entry name" value="DUF6590"/>
</dbReference>
<proteinExistence type="predicted"/>
<dbReference type="Pfam" id="PF20233">
    <property type="entry name" value="DUF6590"/>
    <property type="match status" value="1"/>
</dbReference>
<evidence type="ECO:0000313" key="5">
    <source>
        <dbReference type="Proteomes" id="UP000433883"/>
    </source>
</evidence>
<feature type="region of interest" description="Disordered" evidence="1">
    <location>
        <begin position="53"/>
        <end position="72"/>
    </location>
</feature>
<organism evidence="3 5">
    <name type="scientific">Venturia inaequalis</name>
    <name type="common">Apple scab fungus</name>
    <dbReference type="NCBI Taxonomy" id="5025"/>
    <lineage>
        <taxon>Eukaryota</taxon>
        <taxon>Fungi</taxon>
        <taxon>Dikarya</taxon>
        <taxon>Ascomycota</taxon>
        <taxon>Pezizomycotina</taxon>
        <taxon>Dothideomycetes</taxon>
        <taxon>Pleosporomycetidae</taxon>
        <taxon>Venturiales</taxon>
        <taxon>Venturiaceae</taxon>
        <taxon>Venturia</taxon>
    </lineage>
</organism>
<protein>
    <recommendedName>
        <fullName evidence="2">DUF6590 domain-containing protein</fullName>
    </recommendedName>
</protein>
<evidence type="ECO:0000313" key="4">
    <source>
        <dbReference type="EMBL" id="KAE9994856.1"/>
    </source>
</evidence>
<dbReference type="Proteomes" id="UP000490939">
    <property type="component" value="Unassembled WGS sequence"/>
</dbReference>
<dbReference type="EMBL" id="WNWQ01001164">
    <property type="protein sequence ID" value="KAE9962108.1"/>
    <property type="molecule type" value="Genomic_DNA"/>
</dbReference>
<name>A0A8H3YJL5_VENIN</name>
<feature type="region of interest" description="Disordered" evidence="1">
    <location>
        <begin position="346"/>
        <end position="421"/>
    </location>
</feature>
<evidence type="ECO:0000313" key="6">
    <source>
        <dbReference type="Proteomes" id="UP000490939"/>
    </source>
</evidence>
<dbReference type="AlphaFoldDB" id="A0A8H3YJL5"/>
<feature type="compositionally biased region" description="Basic residues" evidence="1">
    <location>
        <begin position="412"/>
        <end position="421"/>
    </location>
</feature>